<keyword evidence="1" id="KW-0812">Transmembrane</keyword>
<dbReference type="EMBL" id="LMWU01000006">
    <property type="protein sequence ID" value="KUN73548.1"/>
    <property type="molecule type" value="Genomic_DNA"/>
</dbReference>
<evidence type="ECO:0000256" key="1">
    <source>
        <dbReference type="SAM" id="Phobius"/>
    </source>
</evidence>
<feature type="transmembrane region" description="Helical" evidence="1">
    <location>
        <begin position="60"/>
        <end position="81"/>
    </location>
</feature>
<feature type="transmembrane region" description="Helical" evidence="1">
    <location>
        <begin position="16"/>
        <end position="40"/>
    </location>
</feature>
<keyword evidence="1" id="KW-0472">Membrane</keyword>
<keyword evidence="1" id="KW-1133">Transmembrane helix</keyword>
<evidence type="ECO:0000313" key="2">
    <source>
        <dbReference type="EMBL" id="KUN73548.1"/>
    </source>
</evidence>
<gene>
    <name evidence="2" type="ORF">AQJ46_07340</name>
</gene>
<evidence type="ECO:0000313" key="3">
    <source>
        <dbReference type="Proteomes" id="UP000053669"/>
    </source>
</evidence>
<organism evidence="2 3">
    <name type="scientific">Streptomyces canus</name>
    <dbReference type="NCBI Taxonomy" id="58343"/>
    <lineage>
        <taxon>Bacteria</taxon>
        <taxon>Bacillati</taxon>
        <taxon>Actinomycetota</taxon>
        <taxon>Actinomycetes</taxon>
        <taxon>Kitasatosporales</taxon>
        <taxon>Streptomycetaceae</taxon>
        <taxon>Streptomyces</taxon>
        <taxon>Streptomyces aurantiacus group</taxon>
    </lineage>
</organism>
<dbReference type="STRING" id="58343.AQJ46_07340"/>
<protein>
    <submittedName>
        <fullName evidence="2">Uncharacterized protein</fullName>
    </submittedName>
</protein>
<dbReference type="Proteomes" id="UP000053669">
    <property type="component" value="Unassembled WGS sequence"/>
</dbReference>
<reference evidence="2 3" key="1">
    <citation type="submission" date="2015-10" db="EMBL/GenBank/DDBJ databases">
        <title>Draft genome sequence of Streptomyces canus DSM 40017, type strain for the species Streptomyces canus.</title>
        <authorList>
            <person name="Ruckert C."/>
            <person name="Winkler A."/>
            <person name="Kalinowski J."/>
            <person name="Kampfer P."/>
            <person name="Glaeser S."/>
        </authorList>
    </citation>
    <scope>NUCLEOTIDE SEQUENCE [LARGE SCALE GENOMIC DNA]</scope>
    <source>
        <strain evidence="2 3">DSM 40017</strain>
    </source>
</reference>
<comment type="caution">
    <text evidence="2">The sequence shown here is derived from an EMBL/GenBank/DDBJ whole genome shotgun (WGS) entry which is preliminary data.</text>
</comment>
<dbReference type="RefSeq" id="WP_059204799.1">
    <property type="nucleotide sequence ID" value="NZ_KQ948657.1"/>
</dbReference>
<accession>A0A101SGU1</accession>
<dbReference type="AlphaFoldDB" id="A0A101SGU1"/>
<feature type="transmembrane region" description="Helical" evidence="1">
    <location>
        <begin position="93"/>
        <end position="113"/>
    </location>
</feature>
<proteinExistence type="predicted"/>
<name>A0A101SGU1_9ACTN</name>
<sequence>MMSDTSLQRLARNRPVLFALYETLLTGGCALFWYAVAGLLYLENAAHDPWDSDYPPARQFFLLACVSALSLPVTWLLRGVPVPWLRRIVDRAIMARAIASVMVCAGAVVYVIVR</sequence>